<proteinExistence type="predicted"/>
<reference evidence="1" key="1">
    <citation type="submission" date="2015-12" db="EMBL/GenBank/DDBJ databases">
        <title>Gene expression during late stages of embryo sac development: a critical building block for successful pollen-pistil interactions.</title>
        <authorList>
            <person name="Liu Y."/>
            <person name="Joly V."/>
            <person name="Sabar M."/>
            <person name="Matton D.P."/>
        </authorList>
    </citation>
    <scope>NUCLEOTIDE SEQUENCE</scope>
</reference>
<dbReference type="EMBL" id="GEDG01035461">
    <property type="protein sequence ID" value="JAP09198.1"/>
    <property type="molecule type" value="Transcribed_RNA"/>
</dbReference>
<protein>
    <submittedName>
        <fullName evidence="1">Putative ovule protein</fullName>
    </submittedName>
</protein>
<sequence>MGGSHDKQGKWRSRIKNLKLQSKALGMKWLWKYANNNQMLWRKVIGAKYEEEDNWITKEVTTPYGVSLWRSIKSLWNEVKSN</sequence>
<name>A0A0V0GME4_SOLCH</name>
<accession>A0A0V0GME4</accession>
<organism evidence="1">
    <name type="scientific">Solanum chacoense</name>
    <name type="common">Chaco potato</name>
    <dbReference type="NCBI Taxonomy" id="4108"/>
    <lineage>
        <taxon>Eukaryota</taxon>
        <taxon>Viridiplantae</taxon>
        <taxon>Streptophyta</taxon>
        <taxon>Embryophyta</taxon>
        <taxon>Tracheophyta</taxon>
        <taxon>Spermatophyta</taxon>
        <taxon>Magnoliopsida</taxon>
        <taxon>eudicotyledons</taxon>
        <taxon>Gunneridae</taxon>
        <taxon>Pentapetalae</taxon>
        <taxon>asterids</taxon>
        <taxon>lamiids</taxon>
        <taxon>Solanales</taxon>
        <taxon>Solanaceae</taxon>
        <taxon>Solanoideae</taxon>
        <taxon>Solaneae</taxon>
        <taxon>Solanum</taxon>
    </lineage>
</organism>
<dbReference type="AlphaFoldDB" id="A0A0V0GME4"/>
<evidence type="ECO:0000313" key="1">
    <source>
        <dbReference type="EMBL" id="JAP09198.1"/>
    </source>
</evidence>